<keyword evidence="2" id="KW-1185">Reference proteome</keyword>
<comment type="caution">
    <text evidence="1">The sequence shown here is derived from an EMBL/GenBank/DDBJ whole genome shotgun (WGS) entry which is preliminary data.</text>
</comment>
<organism evidence="1 2">
    <name type="scientific">Marvinbryantia formatexigens DSM 14469</name>
    <dbReference type="NCBI Taxonomy" id="478749"/>
    <lineage>
        <taxon>Bacteria</taxon>
        <taxon>Bacillati</taxon>
        <taxon>Bacillota</taxon>
        <taxon>Clostridia</taxon>
        <taxon>Lachnospirales</taxon>
        <taxon>Lachnospiraceae</taxon>
        <taxon>Marvinbryantia</taxon>
    </lineage>
</organism>
<name>C6LAG8_9FIRM</name>
<protein>
    <submittedName>
        <fullName evidence="1">Uncharacterized protein</fullName>
    </submittedName>
</protein>
<evidence type="ECO:0000313" key="1">
    <source>
        <dbReference type="EMBL" id="EET62576.1"/>
    </source>
</evidence>
<proteinExistence type="predicted"/>
<evidence type="ECO:0000313" key="2">
    <source>
        <dbReference type="Proteomes" id="UP000005561"/>
    </source>
</evidence>
<gene>
    <name evidence="1" type="ORF">BRYFOR_05611</name>
</gene>
<reference evidence="1" key="1">
    <citation type="submission" date="2009-07" db="EMBL/GenBank/DDBJ databases">
        <authorList>
            <person name="Weinstock G."/>
            <person name="Sodergren E."/>
            <person name="Clifton S."/>
            <person name="Fulton L."/>
            <person name="Fulton B."/>
            <person name="Courtney L."/>
            <person name="Fronick C."/>
            <person name="Harrison M."/>
            <person name="Strong C."/>
            <person name="Farmer C."/>
            <person name="Delahaunty K."/>
            <person name="Markovic C."/>
            <person name="Hall O."/>
            <person name="Minx P."/>
            <person name="Tomlinson C."/>
            <person name="Mitreva M."/>
            <person name="Nelson J."/>
            <person name="Hou S."/>
            <person name="Wollam A."/>
            <person name="Pepin K.H."/>
            <person name="Johnson M."/>
            <person name="Bhonagiri V."/>
            <person name="Nash W.E."/>
            <person name="Warren W."/>
            <person name="Chinwalla A."/>
            <person name="Mardis E.R."/>
            <person name="Wilson R.K."/>
        </authorList>
    </citation>
    <scope>NUCLEOTIDE SEQUENCE [LARGE SCALE GENOMIC DNA]</scope>
    <source>
        <strain evidence="1">DSM 14469</strain>
    </source>
</reference>
<dbReference type="Proteomes" id="UP000005561">
    <property type="component" value="Unassembled WGS sequence"/>
</dbReference>
<sequence>MHDGIAVLPGIPGDRLQTVDAQNNIFQRKLVGADLCVLHIGVDGDNIACRNGNALAGKLQIAASAGNKKELGAGMGVQRGMPLGAVARRTDVEQPGDRTVYRIGGERIKNIAAGTHTKNSFSIGDLLKNAYIWEGQGLSPFMSRLMRVRIFCSWHHYMSKCMDRQETIADFNGM</sequence>
<accession>C6LAG8</accession>
<dbReference type="AlphaFoldDB" id="C6LAG8"/>
<dbReference type="EMBL" id="ACCL02000002">
    <property type="protein sequence ID" value="EET62576.1"/>
    <property type="molecule type" value="Genomic_DNA"/>
</dbReference>